<proteinExistence type="predicted"/>
<sequence length="127" mass="14509">MESYLKLIILSYTYKTVIFSITTKALRSCGLSSLVKLSAVFSFKVNYTIVYYYYKGLKVLWANDLLAKVVEFDIDILIKAHIAIYSTSVEKPLNFILSLLETSPPNIVYPSEYELSTIDYRKAINIA</sequence>
<organism evidence="1 2">
    <name type="scientific">Rhynchosporium agropyri</name>
    <dbReference type="NCBI Taxonomy" id="914238"/>
    <lineage>
        <taxon>Eukaryota</taxon>
        <taxon>Fungi</taxon>
        <taxon>Dikarya</taxon>
        <taxon>Ascomycota</taxon>
        <taxon>Pezizomycotina</taxon>
        <taxon>Leotiomycetes</taxon>
        <taxon>Helotiales</taxon>
        <taxon>Ploettnerulaceae</taxon>
        <taxon>Rhynchosporium</taxon>
    </lineage>
</organism>
<dbReference type="EMBL" id="FJUX01000161">
    <property type="protein sequence ID" value="CZT12466.1"/>
    <property type="molecule type" value="Genomic_DNA"/>
</dbReference>
<evidence type="ECO:0000313" key="2">
    <source>
        <dbReference type="Proteomes" id="UP000178912"/>
    </source>
</evidence>
<accession>A0A1E1LPR8</accession>
<keyword evidence="2" id="KW-1185">Reference proteome</keyword>
<name>A0A1E1LPR8_9HELO</name>
<gene>
    <name evidence="1" type="ORF">RAG0_16290</name>
</gene>
<reference evidence="2" key="1">
    <citation type="submission" date="2016-03" db="EMBL/GenBank/DDBJ databases">
        <authorList>
            <person name="Guldener U."/>
        </authorList>
    </citation>
    <scope>NUCLEOTIDE SEQUENCE [LARGE SCALE GENOMIC DNA]</scope>
    <source>
        <strain evidence="2">04CH-RAC-A.6.1</strain>
    </source>
</reference>
<evidence type="ECO:0000313" key="1">
    <source>
        <dbReference type="EMBL" id="CZT12466.1"/>
    </source>
</evidence>
<dbReference type="Proteomes" id="UP000178912">
    <property type="component" value="Unassembled WGS sequence"/>
</dbReference>
<protein>
    <submittedName>
        <fullName evidence="1">Uncharacterized protein</fullName>
    </submittedName>
</protein>
<dbReference type="AlphaFoldDB" id="A0A1E1LPR8"/>